<dbReference type="PANTHER" id="PTHR43598">
    <property type="entry name" value="TUNGSTEN-CONTAINING FORMYLMETHANOFURAN DEHYDROGENASE 2 SUBUNIT B"/>
    <property type="match status" value="1"/>
</dbReference>
<accession>K6GS86</accession>
<keyword evidence="13" id="KW-0560">Oxidoreductase</keyword>
<evidence type="ECO:0000256" key="15">
    <source>
        <dbReference type="ARBA" id="ARBA00023014"/>
    </source>
</evidence>
<keyword evidence="11" id="KW-0712">Selenocysteine</keyword>
<dbReference type="AlphaFoldDB" id="K6GS86"/>
<dbReference type="PANTHER" id="PTHR43598:SF1">
    <property type="entry name" value="FORMATE DEHYDROGENASE-O MAJOR SUBUNIT"/>
    <property type="match status" value="1"/>
</dbReference>
<evidence type="ECO:0000256" key="3">
    <source>
        <dbReference type="ARBA" id="ARBA00004418"/>
    </source>
</evidence>
<evidence type="ECO:0000256" key="1">
    <source>
        <dbReference type="ARBA" id="ARBA00001930"/>
    </source>
</evidence>
<evidence type="ECO:0000256" key="9">
    <source>
        <dbReference type="ARBA" id="ARBA00022764"/>
    </source>
</evidence>
<dbReference type="GO" id="GO:0043546">
    <property type="term" value="F:molybdopterin cofactor binding"/>
    <property type="evidence" value="ECO:0007669"/>
    <property type="project" value="InterPro"/>
</dbReference>
<proteinExistence type="inferred from homology"/>
<reference evidence="19 20" key="1">
    <citation type="submission" date="2012-07" db="EMBL/GenBank/DDBJ databases">
        <title>Draft genome sequence of Desulfovibrio magneticus str. Maddingley MBC34 obtained from a metagenomic sequence of a methanogenic enrichment isolated from coal-seam formation water in Victoria, Australia.</title>
        <authorList>
            <person name="Greenfield P."/>
            <person name="Hendry P."/>
            <person name="Li D."/>
            <person name="Rosewarne C.P."/>
            <person name="Tran-Dinh N."/>
            <person name="Elbourne L.D.H."/>
            <person name="Paulsen I.T."/>
            <person name="Midgley D.J."/>
        </authorList>
    </citation>
    <scope>NUCLEOTIDE SEQUENCE [LARGE SCALE GENOMIC DNA]</scope>
    <source>
        <strain evidence="20">Maddingley MBC34</strain>
    </source>
</reference>
<keyword evidence="16" id="KW-0826">Tungsten</keyword>
<dbReference type="Proteomes" id="UP000006272">
    <property type="component" value="Unassembled WGS sequence"/>
</dbReference>
<evidence type="ECO:0000256" key="16">
    <source>
        <dbReference type="ARBA" id="ARBA00023245"/>
    </source>
</evidence>
<keyword evidence="10" id="KW-0106">Calcium</keyword>
<evidence type="ECO:0000259" key="18">
    <source>
        <dbReference type="Pfam" id="PF01568"/>
    </source>
</evidence>
<evidence type="ECO:0000256" key="12">
    <source>
        <dbReference type="ARBA" id="ARBA00022982"/>
    </source>
</evidence>
<keyword evidence="7" id="KW-0479">Metal-binding</keyword>
<evidence type="ECO:0000256" key="14">
    <source>
        <dbReference type="ARBA" id="ARBA00023004"/>
    </source>
</evidence>
<comment type="subcellular location">
    <subcellularLocation>
        <location evidence="3">Periplasm</location>
    </subcellularLocation>
</comment>
<dbReference type="InterPro" id="IPR006656">
    <property type="entry name" value="Mopterin_OxRdtase"/>
</dbReference>
<feature type="domain" description="Molybdopterin oxidoreductase" evidence="17">
    <location>
        <begin position="172"/>
        <end position="443"/>
    </location>
</feature>
<dbReference type="Pfam" id="PF01568">
    <property type="entry name" value="Molydop_binding"/>
    <property type="match status" value="1"/>
</dbReference>
<dbReference type="GO" id="GO:0030151">
    <property type="term" value="F:molybdenum ion binding"/>
    <property type="evidence" value="ECO:0007669"/>
    <property type="project" value="TreeGrafter"/>
</dbReference>
<evidence type="ECO:0000256" key="6">
    <source>
        <dbReference type="ARBA" id="ARBA00022485"/>
    </source>
</evidence>
<protein>
    <submittedName>
        <fullName evidence="19">Formate dehydrogenase, alpha subunit</fullName>
    </submittedName>
</protein>
<name>K6GS86_9BACT</name>
<sequence>MTQHWIDIKNANAILIMGSNAAEHHPISFKWVLKAKDAGAPVIHVDPKFSRTSARSDFHVPLRSGTDIAFLGGMIKYILENNKFHKDYVVEYTNAAFIVGDGFAFNDGVFSGFDPATKRYDQKKWAFAMDEQGVPKRDKTLSDPRSVFQLLKKHYDRYDLSKVSAITGVSKENLLKVYETYSATGKPDKAGTMMYALGWTQHSVGVQNIRCAAMIQLLLGNIGVAGGGVNALRGEPNVQGSTDHAILWHILPGYHNVPTTNWPTLADYQKANTPVTKDPKSANWWQNRPKYVVSLLKAWFGDAATPENEFGYGWLPRVDPNVDYASLYIFDRMYKNKIKGGFIYGHNPAMSMPNTHKIRKALTHLDWFVIGEAHETETAAFWRQPGFDPKNIKTEVFLLPSCQRGEKDGTTSNSGRWHMWHYKGYEPMGVSKPMGWMVVEIMKRVIDLYKKEGGAFPAPIVNQDWYKEYDADFIAKKINGWYAKDVTAGDKSYKKGEQVASFAFLRDDGSTVSMNWLYTGCYGPGGNLAKRRDHSQTPMQAKIGLYPNYSWAWPVNRRIIYNRASVDVNGKPFNPAMPVIAWEGEKWVGDIPDGPWPPMADPKGKYPFIMHTEGHGQLYGPGRVDGPFPEHYEPAETPVTDNPFSKQMNNPCIKIIDSDMDVLAKPGDPRFPIVLTTYSLTEHWCGGGDTRNTPALLEAEPQLYVEMSHELAKEKGIKNGDVVVLESLRGKVEAVAMVTVRMTPLTVQGKTVHLVGMPFCFGWTTPGCGDATNRLTVSVGDPNTTIPEYKACLCNVRKADKVTELQR</sequence>
<dbReference type="GO" id="GO:0008863">
    <property type="term" value="F:formate dehydrogenase (NAD+) activity"/>
    <property type="evidence" value="ECO:0007669"/>
    <property type="project" value="InterPro"/>
</dbReference>
<evidence type="ECO:0000256" key="2">
    <source>
        <dbReference type="ARBA" id="ARBA00001966"/>
    </source>
</evidence>
<evidence type="ECO:0000256" key="11">
    <source>
        <dbReference type="ARBA" id="ARBA00022933"/>
    </source>
</evidence>
<dbReference type="InterPro" id="IPR006657">
    <property type="entry name" value="MoPterin_dinucl-bd_dom"/>
</dbReference>
<evidence type="ECO:0000256" key="5">
    <source>
        <dbReference type="ARBA" id="ARBA00022448"/>
    </source>
</evidence>
<dbReference type="GO" id="GO:0047111">
    <property type="term" value="F:formate dehydrogenase (cytochrome-c-553) activity"/>
    <property type="evidence" value="ECO:0007669"/>
    <property type="project" value="InterPro"/>
</dbReference>
<keyword evidence="9" id="KW-0574">Periplasm</keyword>
<evidence type="ECO:0000256" key="8">
    <source>
        <dbReference type="ARBA" id="ARBA00022729"/>
    </source>
</evidence>
<evidence type="ECO:0000313" key="20">
    <source>
        <dbReference type="Proteomes" id="UP000006272"/>
    </source>
</evidence>
<dbReference type="EMBL" id="ALAO01000114">
    <property type="protein sequence ID" value="EKO39841.1"/>
    <property type="molecule type" value="Genomic_DNA"/>
</dbReference>
<dbReference type="Pfam" id="PF00384">
    <property type="entry name" value="Molybdopterin"/>
    <property type="match status" value="2"/>
</dbReference>
<evidence type="ECO:0000256" key="4">
    <source>
        <dbReference type="ARBA" id="ARBA00010312"/>
    </source>
</evidence>
<dbReference type="FunFam" id="3.40.228.10:FF:000009">
    <property type="entry name" value="Formate dehydrogenase, alpha subunit, selenocysteine-containing"/>
    <property type="match status" value="1"/>
</dbReference>
<keyword evidence="14" id="KW-0408">Iron</keyword>
<keyword evidence="5" id="KW-0813">Transport</keyword>
<comment type="cofactor">
    <cofactor evidence="1">
        <name>W-bis(molybdopterin guanine dinucleotide)</name>
        <dbReference type="ChEBI" id="CHEBI:60537"/>
    </cofactor>
</comment>
<evidence type="ECO:0000259" key="17">
    <source>
        <dbReference type="Pfam" id="PF00384"/>
    </source>
</evidence>
<dbReference type="SUPFAM" id="SSF53706">
    <property type="entry name" value="Formate dehydrogenase/DMSO reductase, domains 1-3"/>
    <property type="match status" value="1"/>
</dbReference>
<evidence type="ECO:0000256" key="13">
    <source>
        <dbReference type="ARBA" id="ARBA00023002"/>
    </source>
</evidence>
<dbReference type="GO" id="GO:0042597">
    <property type="term" value="C:periplasmic space"/>
    <property type="evidence" value="ECO:0007669"/>
    <property type="project" value="UniProtKB-SubCell"/>
</dbReference>
<keyword evidence="6" id="KW-0004">4Fe-4S</keyword>
<dbReference type="GO" id="GO:0009055">
    <property type="term" value="F:electron transfer activity"/>
    <property type="evidence" value="ECO:0007669"/>
    <property type="project" value="InterPro"/>
</dbReference>
<dbReference type="Gene3D" id="3.40.50.740">
    <property type="match status" value="1"/>
</dbReference>
<dbReference type="GO" id="GO:0051539">
    <property type="term" value="F:4 iron, 4 sulfur cluster binding"/>
    <property type="evidence" value="ECO:0007669"/>
    <property type="project" value="UniProtKB-KW"/>
</dbReference>
<feature type="domain" description="Molybdopterin dinucleotide-binding" evidence="18">
    <location>
        <begin position="674"/>
        <end position="792"/>
    </location>
</feature>
<keyword evidence="12" id="KW-0249">Electron transport</keyword>
<evidence type="ECO:0000256" key="7">
    <source>
        <dbReference type="ARBA" id="ARBA00022723"/>
    </source>
</evidence>
<dbReference type="InterPro" id="IPR009010">
    <property type="entry name" value="Asp_de-COase-like_dom_sf"/>
</dbReference>
<dbReference type="CDD" id="cd02792">
    <property type="entry name" value="MopB_CT_Formate-Dh-Na-like"/>
    <property type="match status" value="1"/>
</dbReference>
<dbReference type="SUPFAM" id="SSF50692">
    <property type="entry name" value="ADC-like"/>
    <property type="match status" value="1"/>
</dbReference>
<evidence type="ECO:0000256" key="10">
    <source>
        <dbReference type="ARBA" id="ARBA00022837"/>
    </source>
</evidence>
<gene>
    <name evidence="19" type="ORF">B193_1467</name>
</gene>
<dbReference type="InterPro" id="IPR006655">
    <property type="entry name" value="Mopterin_OxRdtase_prok_CS"/>
</dbReference>
<comment type="caution">
    <text evidence="19">The sequence shown here is derived from an EMBL/GenBank/DDBJ whole genome shotgun (WGS) entry which is preliminary data.</text>
</comment>
<dbReference type="Gene3D" id="3.40.228.10">
    <property type="entry name" value="Dimethylsulfoxide Reductase, domain 2"/>
    <property type="match status" value="2"/>
</dbReference>
<dbReference type="NCBIfam" id="TIGR01553">
    <property type="entry name" value="formate-DH-alph"/>
    <property type="match status" value="1"/>
</dbReference>
<keyword evidence="15" id="KW-0411">Iron-sulfur</keyword>
<comment type="similarity">
    <text evidence="4">Belongs to the prokaryotic molybdopterin-containing oxidoreductase family.</text>
</comment>
<comment type="cofactor">
    <cofactor evidence="2">
        <name>[4Fe-4S] cluster</name>
        <dbReference type="ChEBI" id="CHEBI:49883"/>
    </cofactor>
</comment>
<dbReference type="GO" id="GO:0009061">
    <property type="term" value="P:anaerobic respiration"/>
    <property type="evidence" value="ECO:0007669"/>
    <property type="project" value="TreeGrafter"/>
</dbReference>
<dbReference type="PATRIC" id="fig|1206767.3.peg.1430"/>
<dbReference type="Gene3D" id="2.40.40.20">
    <property type="match status" value="1"/>
</dbReference>
<keyword evidence="8" id="KW-0732">Signal</keyword>
<dbReference type="PROSITE" id="PS00932">
    <property type="entry name" value="MOLYBDOPTERIN_PROK_3"/>
    <property type="match status" value="1"/>
</dbReference>
<evidence type="ECO:0000313" key="19">
    <source>
        <dbReference type="EMBL" id="EKO39841.1"/>
    </source>
</evidence>
<dbReference type="InterPro" id="IPR006443">
    <property type="entry name" value="Formate-DH-alph_fdnG"/>
</dbReference>
<feature type="domain" description="Molybdopterin oxidoreductase" evidence="17">
    <location>
        <begin position="4"/>
        <end position="104"/>
    </location>
</feature>
<organism evidence="19 20">
    <name type="scientific">Solidesulfovibrio magneticus str. Maddingley MBC34</name>
    <dbReference type="NCBI Taxonomy" id="1206767"/>
    <lineage>
        <taxon>Bacteria</taxon>
        <taxon>Pseudomonadati</taxon>
        <taxon>Thermodesulfobacteriota</taxon>
        <taxon>Desulfovibrionia</taxon>
        <taxon>Desulfovibrionales</taxon>
        <taxon>Desulfovibrionaceae</taxon>
        <taxon>Solidesulfovibrio</taxon>
    </lineage>
</organism>